<gene>
    <name evidence="2" type="ORF">GCM10009118_09070</name>
</gene>
<keyword evidence="3" id="KW-1185">Reference proteome</keyword>
<name>A0ABP3Y1B9_9FLAO</name>
<dbReference type="Proteomes" id="UP001501126">
    <property type="component" value="Unassembled WGS sequence"/>
</dbReference>
<dbReference type="EMBL" id="BAAAFH010000003">
    <property type="protein sequence ID" value="GAA0874499.1"/>
    <property type="molecule type" value="Genomic_DNA"/>
</dbReference>
<evidence type="ECO:0000256" key="1">
    <source>
        <dbReference type="PROSITE-ProRule" id="PRU00742"/>
    </source>
</evidence>
<evidence type="ECO:0000313" key="2">
    <source>
        <dbReference type="EMBL" id="GAA0874499.1"/>
    </source>
</evidence>
<dbReference type="Gene3D" id="3.40.800.10">
    <property type="entry name" value="Ureohydrolase domain"/>
    <property type="match status" value="1"/>
</dbReference>
<sequence length="387" mass="44793">MNDISIYFEPLNFDKNQFTDGSLGTQIEVYTTSFPELNKGDIALLYVPEFRGMNTQETSTAIRDNFRKYLANLTPTTNWKKKLVDLGNIRPGKKIEDTYFALTNVISELVKKDIIPIIIGGGQDLTYAQFKGYEQLEQAVNMVVIDNKFDLGNPEKAISYNGYLSSILLHQPNFLFNFSNIGYQTYFVQPSELDLFENMYFDTCRLGAFNQDFKVAEPLIRNCDILSFDLMSIRASDFRSEYNDSPNGFYGEQACQIARYAGFSDKLTSFGLYNLFPESNPNLADDHLAAQIIWHLIDGINNRKHDFPVGSKSGYSKYLVSIQDFKDEITFYKSDRSDRWWMEVPYPPQSGSRFQRHFMVPCNYEDYLTASKNEIPDLWWKTYQKLI</sequence>
<reference evidence="3" key="1">
    <citation type="journal article" date="2019" name="Int. J. Syst. Evol. Microbiol.">
        <title>The Global Catalogue of Microorganisms (GCM) 10K type strain sequencing project: providing services to taxonomists for standard genome sequencing and annotation.</title>
        <authorList>
            <consortium name="The Broad Institute Genomics Platform"/>
            <consortium name="The Broad Institute Genome Sequencing Center for Infectious Disease"/>
            <person name="Wu L."/>
            <person name="Ma J."/>
        </authorList>
    </citation>
    <scope>NUCLEOTIDE SEQUENCE [LARGE SCALE GENOMIC DNA]</scope>
    <source>
        <strain evidence="3">JCM 16083</strain>
    </source>
</reference>
<accession>A0ABP3Y1B9</accession>
<protein>
    <submittedName>
        <fullName evidence="2">Formimidoylglutamase</fullName>
    </submittedName>
</protein>
<dbReference type="RefSeq" id="WP_343785395.1">
    <property type="nucleotide sequence ID" value="NZ_BAAAFH010000003.1"/>
</dbReference>
<dbReference type="InterPro" id="IPR023696">
    <property type="entry name" value="Ureohydrolase_dom_sf"/>
</dbReference>
<evidence type="ECO:0000313" key="3">
    <source>
        <dbReference type="Proteomes" id="UP001501126"/>
    </source>
</evidence>
<dbReference type="Pfam" id="PF00491">
    <property type="entry name" value="Arginase"/>
    <property type="match status" value="1"/>
</dbReference>
<dbReference type="SUPFAM" id="SSF52768">
    <property type="entry name" value="Arginase/deacetylase"/>
    <property type="match status" value="1"/>
</dbReference>
<proteinExistence type="inferred from homology"/>
<comment type="similarity">
    <text evidence="1">Belongs to the arginase family.</text>
</comment>
<dbReference type="InterPro" id="IPR006035">
    <property type="entry name" value="Ureohydrolase"/>
</dbReference>
<dbReference type="CDD" id="cd09988">
    <property type="entry name" value="Formimidoylglutamase"/>
    <property type="match status" value="1"/>
</dbReference>
<organism evidence="2 3">
    <name type="scientific">Wandonia haliotis</name>
    <dbReference type="NCBI Taxonomy" id="574963"/>
    <lineage>
        <taxon>Bacteria</taxon>
        <taxon>Pseudomonadati</taxon>
        <taxon>Bacteroidota</taxon>
        <taxon>Flavobacteriia</taxon>
        <taxon>Flavobacteriales</taxon>
        <taxon>Crocinitomicaceae</taxon>
        <taxon>Wandonia</taxon>
    </lineage>
</organism>
<comment type="caution">
    <text evidence="2">The sequence shown here is derived from an EMBL/GenBank/DDBJ whole genome shotgun (WGS) entry which is preliminary data.</text>
</comment>
<dbReference type="PROSITE" id="PS51409">
    <property type="entry name" value="ARGINASE_2"/>
    <property type="match status" value="1"/>
</dbReference>